<dbReference type="Proteomes" id="UP001056120">
    <property type="component" value="Linkage Group LG08"/>
</dbReference>
<keyword evidence="2" id="KW-1185">Reference proteome</keyword>
<name>A0ACB9IMQ8_9ASTR</name>
<organism evidence="1 2">
    <name type="scientific">Smallanthus sonchifolius</name>
    <dbReference type="NCBI Taxonomy" id="185202"/>
    <lineage>
        <taxon>Eukaryota</taxon>
        <taxon>Viridiplantae</taxon>
        <taxon>Streptophyta</taxon>
        <taxon>Embryophyta</taxon>
        <taxon>Tracheophyta</taxon>
        <taxon>Spermatophyta</taxon>
        <taxon>Magnoliopsida</taxon>
        <taxon>eudicotyledons</taxon>
        <taxon>Gunneridae</taxon>
        <taxon>Pentapetalae</taxon>
        <taxon>asterids</taxon>
        <taxon>campanulids</taxon>
        <taxon>Asterales</taxon>
        <taxon>Asteraceae</taxon>
        <taxon>Asteroideae</taxon>
        <taxon>Heliantheae alliance</taxon>
        <taxon>Millerieae</taxon>
        <taxon>Smallanthus</taxon>
    </lineage>
</organism>
<gene>
    <name evidence="1" type="ORF">L1987_24732</name>
</gene>
<evidence type="ECO:0000313" key="2">
    <source>
        <dbReference type="Proteomes" id="UP001056120"/>
    </source>
</evidence>
<dbReference type="EMBL" id="CM042025">
    <property type="protein sequence ID" value="KAI3808771.1"/>
    <property type="molecule type" value="Genomic_DNA"/>
</dbReference>
<sequence>MSWPICSKKGTCTLKKTSTEPRRSCNVPNVEREVDEIFSLIFRFLDGEMRRRKTFCFKGGRKICEDKMYGTHKCCRLVITSPIYINEVGVKNPYKTEDFPSLLFFCV</sequence>
<accession>A0ACB9IMQ8</accession>
<protein>
    <submittedName>
        <fullName evidence="1">Uncharacterized protein</fullName>
    </submittedName>
</protein>
<reference evidence="2" key="1">
    <citation type="journal article" date="2022" name="Mol. Ecol. Resour.">
        <title>The genomes of chicory, endive, great burdock and yacon provide insights into Asteraceae palaeo-polyploidization history and plant inulin production.</title>
        <authorList>
            <person name="Fan W."/>
            <person name="Wang S."/>
            <person name="Wang H."/>
            <person name="Wang A."/>
            <person name="Jiang F."/>
            <person name="Liu H."/>
            <person name="Zhao H."/>
            <person name="Xu D."/>
            <person name="Zhang Y."/>
        </authorList>
    </citation>
    <scope>NUCLEOTIDE SEQUENCE [LARGE SCALE GENOMIC DNA]</scope>
    <source>
        <strain evidence="2">cv. Yunnan</strain>
    </source>
</reference>
<reference evidence="1 2" key="2">
    <citation type="journal article" date="2022" name="Mol. Ecol. Resour.">
        <title>The genomes of chicory, endive, great burdock and yacon provide insights into Asteraceae paleo-polyploidization history and plant inulin production.</title>
        <authorList>
            <person name="Fan W."/>
            <person name="Wang S."/>
            <person name="Wang H."/>
            <person name="Wang A."/>
            <person name="Jiang F."/>
            <person name="Liu H."/>
            <person name="Zhao H."/>
            <person name="Xu D."/>
            <person name="Zhang Y."/>
        </authorList>
    </citation>
    <scope>NUCLEOTIDE SEQUENCE [LARGE SCALE GENOMIC DNA]</scope>
    <source>
        <strain evidence="2">cv. Yunnan</strain>
        <tissue evidence="1">Leaves</tissue>
    </source>
</reference>
<comment type="caution">
    <text evidence="1">The sequence shown here is derived from an EMBL/GenBank/DDBJ whole genome shotgun (WGS) entry which is preliminary data.</text>
</comment>
<proteinExistence type="predicted"/>
<evidence type="ECO:0000313" key="1">
    <source>
        <dbReference type="EMBL" id="KAI3808771.1"/>
    </source>
</evidence>